<dbReference type="AlphaFoldDB" id="A0A317D743"/>
<dbReference type="Proteomes" id="UP000245410">
    <property type="component" value="Unassembled WGS sequence"/>
</dbReference>
<comment type="caution">
    <text evidence="1">The sequence shown here is derived from an EMBL/GenBank/DDBJ whole genome shotgun (WGS) entry which is preliminary data.</text>
</comment>
<protein>
    <submittedName>
        <fullName evidence="1">Uncharacterized protein</fullName>
    </submittedName>
</protein>
<dbReference type="OrthoDB" id="4940083at2"/>
<accession>A0A317D743</accession>
<keyword evidence="2" id="KW-1185">Reference proteome</keyword>
<dbReference type="EMBL" id="QGKR01000196">
    <property type="protein sequence ID" value="PWR08573.1"/>
    <property type="molecule type" value="Genomic_DNA"/>
</dbReference>
<gene>
    <name evidence="1" type="ORF">DKT68_15260</name>
</gene>
<evidence type="ECO:0000313" key="2">
    <source>
        <dbReference type="Proteomes" id="UP000245410"/>
    </source>
</evidence>
<dbReference type="Pfam" id="PF25595">
    <property type="entry name" value="Phage_TTP_16"/>
    <property type="match status" value="1"/>
</dbReference>
<evidence type="ECO:0000313" key="1">
    <source>
        <dbReference type="EMBL" id="PWR08573.1"/>
    </source>
</evidence>
<name>A0A317D743_9ACTN</name>
<dbReference type="RefSeq" id="WP_109818072.1">
    <property type="nucleotide sequence ID" value="NZ_QGKR01000196.1"/>
</dbReference>
<dbReference type="InterPro" id="IPR058009">
    <property type="entry name" value="TTP_Phage_16"/>
</dbReference>
<organism evidence="1 2">
    <name type="scientific">Micromonospora acroterricola</name>
    <dbReference type="NCBI Taxonomy" id="2202421"/>
    <lineage>
        <taxon>Bacteria</taxon>
        <taxon>Bacillati</taxon>
        <taxon>Actinomycetota</taxon>
        <taxon>Actinomycetes</taxon>
        <taxon>Micromonosporales</taxon>
        <taxon>Micromonosporaceae</taxon>
        <taxon>Micromonospora</taxon>
    </lineage>
</organism>
<proteinExistence type="predicted"/>
<sequence>MTSPLPTSVPSDGTLRIDFVPTIADRAAPKAATELNAAGSQELAGYVTGDGFAPSGEQATVTDERIASTQTFEQPGRKTKSLSVTYVHNPDDAANNEAYLTLEEGVTGYIVTRYGVPRAQAYAVGDIVDVWPVTAGEPMKNWNGANSVHTVTQRLFVTGDVVIDAVVAT</sequence>
<reference evidence="1 2" key="1">
    <citation type="submission" date="2018-05" db="EMBL/GenBank/DDBJ databases">
        <title>Micromonospora atacamensis sp. nov., a novel actinobacteria isolated from high altitude Atacama Desert soil.</title>
        <authorList>
            <person name="Carro L."/>
            <person name="Golinska P."/>
            <person name="Klenk H.-P."/>
            <person name="Goodfellow M."/>
        </authorList>
    </citation>
    <scope>NUCLEOTIDE SEQUENCE [LARGE SCALE GENOMIC DNA]</scope>
    <source>
        <strain evidence="1 2">5R2A7</strain>
    </source>
</reference>